<keyword evidence="3" id="KW-1185">Reference proteome</keyword>
<keyword evidence="1" id="KW-0812">Transmembrane</keyword>
<feature type="transmembrane region" description="Helical" evidence="1">
    <location>
        <begin position="7"/>
        <end position="25"/>
    </location>
</feature>
<reference evidence="2" key="1">
    <citation type="submission" date="2021-01" db="EMBL/GenBank/DDBJ databases">
        <title>Modified the classification status of verrucomicrobia.</title>
        <authorList>
            <person name="Feng X."/>
        </authorList>
    </citation>
    <scope>NUCLEOTIDE SEQUENCE</scope>
    <source>
        <strain evidence="2">KCTC 22041</strain>
    </source>
</reference>
<organism evidence="2 3">
    <name type="scientific">Luteolibacter pohnpeiensis</name>
    <dbReference type="NCBI Taxonomy" id="454153"/>
    <lineage>
        <taxon>Bacteria</taxon>
        <taxon>Pseudomonadati</taxon>
        <taxon>Verrucomicrobiota</taxon>
        <taxon>Verrucomicrobiia</taxon>
        <taxon>Verrucomicrobiales</taxon>
        <taxon>Verrucomicrobiaceae</taxon>
        <taxon>Luteolibacter</taxon>
    </lineage>
</organism>
<dbReference type="RefSeq" id="WP_200273317.1">
    <property type="nucleotide sequence ID" value="NZ_JAENIJ010000041.1"/>
</dbReference>
<evidence type="ECO:0000313" key="2">
    <source>
        <dbReference type="EMBL" id="MBK1884282.1"/>
    </source>
</evidence>
<protein>
    <submittedName>
        <fullName evidence="2">Uncharacterized protein</fullName>
    </submittedName>
</protein>
<proteinExistence type="predicted"/>
<evidence type="ECO:0000313" key="3">
    <source>
        <dbReference type="Proteomes" id="UP000603141"/>
    </source>
</evidence>
<keyword evidence="1" id="KW-0472">Membrane</keyword>
<dbReference type="AlphaFoldDB" id="A0A934S8U8"/>
<dbReference type="EMBL" id="JAENIJ010000041">
    <property type="protein sequence ID" value="MBK1884282.1"/>
    <property type="molecule type" value="Genomic_DNA"/>
</dbReference>
<name>A0A934S8U8_9BACT</name>
<gene>
    <name evidence="2" type="ORF">JIN85_17820</name>
</gene>
<dbReference type="Proteomes" id="UP000603141">
    <property type="component" value="Unassembled WGS sequence"/>
</dbReference>
<keyword evidence="1" id="KW-1133">Transmembrane helix</keyword>
<evidence type="ECO:0000256" key="1">
    <source>
        <dbReference type="SAM" id="Phobius"/>
    </source>
</evidence>
<sequence>MYSKLKFVGIVSGCALVVIIFIFIIKIRNLSSSPDSETASREYRALDSFSTHSPEKSKRRSSRSSISRKSMVEPDELVAALNYDQIFEEFSKIKESGQSYKIPIEDYRKIRNSLILLDKNSLMRLTTSLIMLEDIRLLDAFKPTIMRSLMNQGATPEDLSKWISEIESPLMRGRLLESAGALYFETDSTGFDKMLNLSEDEYDRIKLLTGYYQKLIKTQPERSIKEFLSQLSNGSGQDELQYLIGLLPENTNFRSIADLISSQTQLGAVGATQKLLESWGRFAPAEAANYAWSSEKISPDLMKTAMEQWYKSNPSEARNWLYMKPPSPKLDNALGQMVLSEAGTRPEESLRISEMIENSELKESVQHKIYQKWYSLQPEKAEKAWSEKNNRSN</sequence>
<comment type="caution">
    <text evidence="2">The sequence shown here is derived from an EMBL/GenBank/DDBJ whole genome shotgun (WGS) entry which is preliminary data.</text>
</comment>
<accession>A0A934S8U8</accession>